<keyword evidence="1" id="KW-0812">Transmembrane</keyword>
<gene>
    <name evidence="2" type="ORF">NEICINOT_03448</name>
</gene>
<dbReference type="AlphaFoldDB" id="D0W1C8"/>
<comment type="caution">
    <text evidence="2">The sequence shown here is derived from an EMBL/GenBank/DDBJ whole genome shotgun (WGS) entry which is preliminary data.</text>
</comment>
<feature type="transmembrane region" description="Helical" evidence="1">
    <location>
        <begin position="20"/>
        <end position="39"/>
    </location>
</feature>
<dbReference type="EMBL" id="ACDY02000002">
    <property type="protein sequence ID" value="EEZ72516.1"/>
    <property type="molecule type" value="Genomic_DNA"/>
</dbReference>
<organism evidence="2 3">
    <name type="scientific">Neisseria cinerea ATCC 14685</name>
    <dbReference type="NCBI Taxonomy" id="546262"/>
    <lineage>
        <taxon>Bacteria</taxon>
        <taxon>Pseudomonadati</taxon>
        <taxon>Pseudomonadota</taxon>
        <taxon>Betaproteobacteria</taxon>
        <taxon>Neisseriales</taxon>
        <taxon>Neisseriaceae</taxon>
        <taxon>Neisseria</taxon>
    </lineage>
</organism>
<dbReference type="Proteomes" id="UP000003294">
    <property type="component" value="Unassembled WGS sequence"/>
</dbReference>
<protein>
    <submittedName>
        <fullName evidence="2">Uncharacterized protein</fullName>
    </submittedName>
</protein>
<evidence type="ECO:0000256" key="1">
    <source>
        <dbReference type="SAM" id="Phobius"/>
    </source>
</evidence>
<keyword evidence="1" id="KW-0472">Membrane</keyword>
<evidence type="ECO:0000313" key="3">
    <source>
        <dbReference type="Proteomes" id="UP000003294"/>
    </source>
</evidence>
<accession>D0W1C8</accession>
<dbReference type="STRING" id="546262.NEICINOT_03448"/>
<name>D0W1C8_NEICI</name>
<proteinExistence type="predicted"/>
<reference evidence="2 3" key="1">
    <citation type="submission" date="2009-10" db="EMBL/GenBank/DDBJ databases">
        <authorList>
            <person name="Weinstock G."/>
            <person name="Sodergren E."/>
            <person name="Clifton S."/>
            <person name="Fulton L."/>
            <person name="Fulton B."/>
            <person name="Courtney L."/>
            <person name="Fronick C."/>
            <person name="Harrison M."/>
            <person name="Strong C."/>
            <person name="Farmer C."/>
            <person name="Delahaunty K."/>
            <person name="Markovic C."/>
            <person name="Hall O."/>
            <person name="Minx P."/>
            <person name="Tomlinson C."/>
            <person name="Mitreva M."/>
            <person name="Nelson J."/>
            <person name="Hou S."/>
            <person name="Wollam A."/>
            <person name="Pepin K.H."/>
            <person name="Johnson M."/>
            <person name="Bhonagiri V."/>
            <person name="Nash W.E."/>
            <person name="Warren W."/>
            <person name="Chinwalla A."/>
            <person name="Mardis E.R."/>
            <person name="Wilson R.K."/>
        </authorList>
    </citation>
    <scope>NUCLEOTIDE SEQUENCE [LARGE SCALE GENOMIC DNA]</scope>
    <source>
        <strain evidence="2 3">ATCC 14685</strain>
    </source>
</reference>
<evidence type="ECO:0000313" key="2">
    <source>
        <dbReference type="EMBL" id="EEZ72516.1"/>
    </source>
</evidence>
<keyword evidence="1" id="KW-1133">Transmembrane helix</keyword>
<sequence>MFPLQTKQPDRQFGQNHYSFLFAAGSTIIDALLFIFTVLA</sequence>